<evidence type="ECO:0000259" key="4">
    <source>
        <dbReference type="SMART" id="SM00475"/>
    </source>
</evidence>
<dbReference type="Pfam" id="PF02739">
    <property type="entry name" value="5_3_exonuc_N"/>
    <property type="match status" value="1"/>
</dbReference>
<dbReference type="SMART" id="SM00475">
    <property type="entry name" value="53EXOc"/>
    <property type="match status" value="1"/>
</dbReference>
<dbReference type="Proteomes" id="UP000036277">
    <property type="component" value="Unassembled WGS sequence"/>
</dbReference>
<dbReference type="PANTHER" id="PTHR42646">
    <property type="entry name" value="FLAP ENDONUCLEASE XNI"/>
    <property type="match status" value="1"/>
</dbReference>
<dbReference type="Gene3D" id="1.10.150.20">
    <property type="entry name" value="5' to 3' exonuclease, C-terminal subdomain"/>
    <property type="match status" value="1"/>
</dbReference>
<dbReference type="InterPro" id="IPR020045">
    <property type="entry name" value="DNA_polI_H3TH"/>
</dbReference>
<dbReference type="AlphaFoldDB" id="A0A0J5FSP9"/>
<dbReference type="Pfam" id="PF01367">
    <property type="entry name" value="5_3_exonuc"/>
    <property type="match status" value="1"/>
</dbReference>
<dbReference type="SUPFAM" id="SSF47807">
    <property type="entry name" value="5' to 3' exonuclease, C-terminal subdomain"/>
    <property type="match status" value="1"/>
</dbReference>
<dbReference type="GO" id="GO:0008409">
    <property type="term" value="F:5'-3' exonuclease activity"/>
    <property type="evidence" value="ECO:0007669"/>
    <property type="project" value="InterPro"/>
</dbReference>
<feature type="domain" description="5'-3' exonuclease" evidence="4">
    <location>
        <begin position="1"/>
        <end position="273"/>
    </location>
</feature>
<dbReference type="RefSeq" id="WP_047963331.1">
    <property type="nucleotide sequence ID" value="NZ_CAWMBG010000064.1"/>
</dbReference>
<dbReference type="EMBL" id="LFCV01000064">
    <property type="protein sequence ID" value="KMJ45134.1"/>
    <property type="molecule type" value="Genomic_DNA"/>
</dbReference>
<keyword evidence="3" id="KW-0238">DNA-binding</keyword>
<protein>
    <recommendedName>
        <fullName evidence="4">5'-3' exonuclease domain-containing protein</fullName>
    </recommendedName>
</protein>
<keyword evidence="1" id="KW-0540">Nuclease</keyword>
<dbReference type="PANTHER" id="PTHR42646:SF2">
    <property type="entry name" value="5'-3' EXONUCLEASE FAMILY PROTEIN"/>
    <property type="match status" value="1"/>
</dbReference>
<reference evidence="5 6" key="1">
    <citation type="submission" date="2015-06" db="EMBL/GenBank/DDBJ databases">
        <title>Draft Whole-Genome Sequence of the Entomopathogenic Bacterium Xenorhabdus khoisanae.</title>
        <authorList>
            <person name="Naidoo S."/>
            <person name="Featherston J."/>
            <person name="Gray V.M."/>
        </authorList>
    </citation>
    <scope>NUCLEOTIDE SEQUENCE [LARGE SCALE GENOMIC DNA]</scope>
    <source>
        <strain evidence="5 6">MCB</strain>
    </source>
</reference>
<organism evidence="5 6">
    <name type="scientific">Xenorhabdus khoisanae</name>
    <dbReference type="NCBI Taxonomy" id="880157"/>
    <lineage>
        <taxon>Bacteria</taxon>
        <taxon>Pseudomonadati</taxon>
        <taxon>Pseudomonadota</taxon>
        <taxon>Gammaproteobacteria</taxon>
        <taxon>Enterobacterales</taxon>
        <taxon>Morganellaceae</taxon>
        <taxon>Xenorhabdus</taxon>
    </lineage>
</organism>
<evidence type="ECO:0000256" key="3">
    <source>
        <dbReference type="ARBA" id="ARBA00023125"/>
    </source>
</evidence>
<dbReference type="InterPro" id="IPR036279">
    <property type="entry name" value="5-3_exonuclease_C_sf"/>
</dbReference>
<dbReference type="CDD" id="cd09899">
    <property type="entry name" value="H3TH_T4-like"/>
    <property type="match status" value="1"/>
</dbReference>
<gene>
    <name evidence="5" type="ORF">AB204_10580</name>
</gene>
<dbReference type="OrthoDB" id="8070997at2"/>
<dbReference type="Gene3D" id="3.40.50.1010">
    <property type="entry name" value="5'-nuclease"/>
    <property type="match status" value="1"/>
</dbReference>
<sequence length="314" mass="35868">MNLLLVDAHSQGYYHQQSAATLKVGDMEVQAIFNTLRSVKRIASIKKARVIVLWDGKPLKREALFPQYKTRDPNPDMEAMKEKFKQQRPLIQEAFSYLGVEQFIAEDGEADDLAGLLVNTEKLKYDHIYLLTGDGDWKQLVDENVSYINQRDDKILRLEKFFEDTGYHTPLAFVQGKALHGDNSDTIPGVGGIGEKGAKEFMAEYGSVAEIRHIVLAGEELMKNRARKSFEKLSHNEFNEKQGLGMMDIFKRNLKLMMLRGCPLKPDTIRQIPMDYDPEKLHQLLLKLNFQSILDDLEVFLTPFERYGLKGGAV</sequence>
<evidence type="ECO:0000313" key="6">
    <source>
        <dbReference type="Proteomes" id="UP000036277"/>
    </source>
</evidence>
<dbReference type="InterPro" id="IPR008918">
    <property type="entry name" value="HhH2"/>
</dbReference>
<dbReference type="InterPro" id="IPR029060">
    <property type="entry name" value="PIN-like_dom_sf"/>
</dbReference>
<dbReference type="SMART" id="SM00279">
    <property type="entry name" value="HhH2"/>
    <property type="match status" value="1"/>
</dbReference>
<dbReference type="GO" id="GO:0017108">
    <property type="term" value="F:5'-flap endonuclease activity"/>
    <property type="evidence" value="ECO:0007669"/>
    <property type="project" value="InterPro"/>
</dbReference>
<dbReference type="STRING" id="880157.AB204_10580"/>
<dbReference type="InterPro" id="IPR020046">
    <property type="entry name" value="5-3_exonucl_a-hlix_arch_N"/>
</dbReference>
<dbReference type="PATRIC" id="fig|880157.4.peg.2239"/>
<keyword evidence="2" id="KW-0378">Hydrolase</keyword>
<dbReference type="GO" id="GO:0033567">
    <property type="term" value="P:DNA replication, Okazaki fragment processing"/>
    <property type="evidence" value="ECO:0007669"/>
    <property type="project" value="InterPro"/>
</dbReference>
<evidence type="ECO:0000256" key="2">
    <source>
        <dbReference type="ARBA" id="ARBA00022801"/>
    </source>
</evidence>
<keyword evidence="6" id="KW-1185">Reference proteome</keyword>
<dbReference type="CDD" id="cd09860">
    <property type="entry name" value="PIN_T4-like"/>
    <property type="match status" value="1"/>
</dbReference>
<dbReference type="GO" id="GO:0003677">
    <property type="term" value="F:DNA binding"/>
    <property type="evidence" value="ECO:0007669"/>
    <property type="project" value="UniProtKB-KW"/>
</dbReference>
<dbReference type="InterPro" id="IPR038969">
    <property type="entry name" value="FEN"/>
</dbReference>
<dbReference type="InterPro" id="IPR002421">
    <property type="entry name" value="5-3_exonuclease"/>
</dbReference>
<accession>A0A0J5FSP9</accession>
<proteinExistence type="predicted"/>
<name>A0A0J5FSP9_9GAMM</name>
<comment type="caution">
    <text evidence="5">The sequence shown here is derived from an EMBL/GenBank/DDBJ whole genome shotgun (WGS) entry which is preliminary data.</text>
</comment>
<dbReference type="SUPFAM" id="SSF88723">
    <property type="entry name" value="PIN domain-like"/>
    <property type="match status" value="1"/>
</dbReference>
<evidence type="ECO:0000313" key="5">
    <source>
        <dbReference type="EMBL" id="KMJ45134.1"/>
    </source>
</evidence>
<evidence type="ECO:0000256" key="1">
    <source>
        <dbReference type="ARBA" id="ARBA00022722"/>
    </source>
</evidence>